<dbReference type="GO" id="GO:0005524">
    <property type="term" value="F:ATP binding"/>
    <property type="evidence" value="ECO:0007669"/>
    <property type="project" value="UniProtKB-KW"/>
</dbReference>
<dbReference type="PANTHER" id="PTHR42798:SF7">
    <property type="entry name" value="ALPHA-D-RIBOSE 1-METHYLPHOSPHONATE 5-TRIPHOSPHATE SYNTHASE SUBUNIT PHNL"/>
    <property type="match status" value="1"/>
</dbReference>
<dbReference type="Gene3D" id="3.40.50.300">
    <property type="entry name" value="P-loop containing nucleotide triphosphate hydrolases"/>
    <property type="match status" value="1"/>
</dbReference>
<dbReference type="InterPro" id="IPR027417">
    <property type="entry name" value="P-loop_NTPase"/>
</dbReference>
<dbReference type="SUPFAM" id="SSF52540">
    <property type="entry name" value="P-loop containing nucleoside triphosphate hydrolases"/>
    <property type="match status" value="1"/>
</dbReference>
<dbReference type="InterPro" id="IPR003593">
    <property type="entry name" value="AAA+_ATPase"/>
</dbReference>
<dbReference type="CDD" id="cd03255">
    <property type="entry name" value="ABC_MJ0796_LolCDE_FtsE"/>
    <property type="match status" value="1"/>
</dbReference>
<evidence type="ECO:0000259" key="5">
    <source>
        <dbReference type="PROSITE" id="PS50893"/>
    </source>
</evidence>
<organism evidence="6 7">
    <name type="scientific">Candidatus Magasanikbacteria bacterium RIFCSPHIGHO2_02_FULL_45_10</name>
    <dbReference type="NCBI Taxonomy" id="1798679"/>
    <lineage>
        <taxon>Bacteria</taxon>
        <taxon>Candidatus Magasanikiibacteriota</taxon>
    </lineage>
</organism>
<reference evidence="6 7" key="1">
    <citation type="journal article" date="2016" name="Nat. Commun.">
        <title>Thousands of microbial genomes shed light on interconnected biogeochemical processes in an aquifer system.</title>
        <authorList>
            <person name="Anantharaman K."/>
            <person name="Brown C.T."/>
            <person name="Hug L.A."/>
            <person name="Sharon I."/>
            <person name="Castelle C.J."/>
            <person name="Probst A.J."/>
            <person name="Thomas B.C."/>
            <person name="Singh A."/>
            <person name="Wilkins M.J."/>
            <person name="Karaoz U."/>
            <person name="Brodie E.L."/>
            <person name="Williams K.H."/>
            <person name="Hubbard S.S."/>
            <person name="Banfield J.F."/>
        </authorList>
    </citation>
    <scope>NUCLEOTIDE SEQUENCE [LARGE SCALE GENOMIC DNA]</scope>
</reference>
<comment type="caution">
    <text evidence="6">The sequence shown here is derived from an EMBL/GenBank/DDBJ whole genome shotgun (WGS) entry which is preliminary data.</text>
</comment>
<gene>
    <name evidence="6" type="ORF">A3D53_03085</name>
</gene>
<evidence type="ECO:0000256" key="1">
    <source>
        <dbReference type="ARBA" id="ARBA00005417"/>
    </source>
</evidence>
<evidence type="ECO:0000313" key="6">
    <source>
        <dbReference type="EMBL" id="OGH68864.1"/>
    </source>
</evidence>
<dbReference type="GO" id="GO:0016887">
    <property type="term" value="F:ATP hydrolysis activity"/>
    <property type="evidence" value="ECO:0007669"/>
    <property type="project" value="InterPro"/>
</dbReference>
<proteinExistence type="inferred from homology"/>
<dbReference type="PROSITE" id="PS50893">
    <property type="entry name" value="ABC_TRANSPORTER_2"/>
    <property type="match status" value="1"/>
</dbReference>
<dbReference type="SMART" id="SM00382">
    <property type="entry name" value="AAA"/>
    <property type="match status" value="1"/>
</dbReference>
<protein>
    <recommendedName>
        <fullName evidence="5">ABC transporter domain-containing protein</fullName>
    </recommendedName>
</protein>
<dbReference type="Pfam" id="PF00005">
    <property type="entry name" value="ABC_tran"/>
    <property type="match status" value="1"/>
</dbReference>
<evidence type="ECO:0000313" key="7">
    <source>
        <dbReference type="Proteomes" id="UP000176413"/>
    </source>
</evidence>
<dbReference type="InterPro" id="IPR017871">
    <property type="entry name" value="ABC_transporter-like_CS"/>
</dbReference>
<dbReference type="InterPro" id="IPR017911">
    <property type="entry name" value="MacB-like_ATP-bd"/>
</dbReference>
<name>A0A1F6MB76_9BACT</name>
<evidence type="ECO:0000256" key="4">
    <source>
        <dbReference type="ARBA" id="ARBA00022840"/>
    </source>
</evidence>
<sequence length="443" mass="50132">MEPLLKAENVTVIYNEGKSNEFTALNNISLEVFPQEYIIFFGPSGSGKSTMLYTLLGLQSPSKGAVYIKGQDSSKLSEIEKTKTTSRFFGIVFQNFNLIYSLNVFENIMLPQVFVDVSLKERREKATTLMERFGIASRARDLPNNLSGGQQQRVAISRSLINDPQILLADEPVGNLDSESAKVVMHTISEINRKDKKTIILVTHDASYLPYADRIFYFKDAKLERMEKNDHPVILADETLDLVAGGGKAPQLSPHDELERLAHIHKSLSVPELKAWLLTQYLVEEMTTEQVERLEKNMETLLGGTLTLGDFYAVLHLPFTQGGVGLYRATANKYCLKMKEILDTVADFKIASKGNHKKRLELVHLLRRFVLSEYHSDLTHSQISRLEKAIIARVNLEVTSHEFMELLRRPIIEGGAHLRESTARHLAEKLDIILAEIQKYEDS</sequence>
<dbReference type="Proteomes" id="UP000176413">
    <property type="component" value="Unassembled WGS sequence"/>
</dbReference>
<dbReference type="PANTHER" id="PTHR42798">
    <property type="entry name" value="LIPOPROTEIN-RELEASING SYSTEM ATP-BINDING PROTEIN LOLD"/>
    <property type="match status" value="1"/>
</dbReference>
<dbReference type="InterPro" id="IPR003439">
    <property type="entry name" value="ABC_transporter-like_ATP-bd"/>
</dbReference>
<evidence type="ECO:0000256" key="3">
    <source>
        <dbReference type="ARBA" id="ARBA00022741"/>
    </source>
</evidence>
<dbReference type="AlphaFoldDB" id="A0A1F6MB76"/>
<dbReference type="EMBL" id="MFQA01000027">
    <property type="protein sequence ID" value="OGH68864.1"/>
    <property type="molecule type" value="Genomic_DNA"/>
</dbReference>
<keyword evidence="2" id="KW-0813">Transport</keyword>
<dbReference type="PROSITE" id="PS00211">
    <property type="entry name" value="ABC_TRANSPORTER_1"/>
    <property type="match status" value="1"/>
</dbReference>
<evidence type="ECO:0000256" key="2">
    <source>
        <dbReference type="ARBA" id="ARBA00022448"/>
    </source>
</evidence>
<keyword evidence="4" id="KW-0067">ATP-binding</keyword>
<comment type="similarity">
    <text evidence="1">Belongs to the ABC transporter superfamily.</text>
</comment>
<keyword evidence="3" id="KW-0547">Nucleotide-binding</keyword>
<accession>A0A1F6MB76</accession>
<feature type="domain" description="ABC transporter" evidence="5">
    <location>
        <begin position="5"/>
        <end position="245"/>
    </location>
</feature>